<dbReference type="InterPro" id="IPR002818">
    <property type="entry name" value="DJ-1/PfpI"/>
</dbReference>
<evidence type="ECO:0000313" key="6">
    <source>
        <dbReference type="Proteomes" id="UP001165667"/>
    </source>
</evidence>
<evidence type="ECO:0000259" key="4">
    <source>
        <dbReference type="PROSITE" id="PS01124"/>
    </source>
</evidence>
<keyword evidence="1" id="KW-0805">Transcription regulation</keyword>
<dbReference type="CDD" id="cd03137">
    <property type="entry name" value="GATase1_AraC_1"/>
    <property type="match status" value="1"/>
</dbReference>
<dbReference type="SMART" id="SM00342">
    <property type="entry name" value="HTH_ARAC"/>
    <property type="match status" value="1"/>
</dbReference>
<dbReference type="PANTHER" id="PTHR43130">
    <property type="entry name" value="ARAC-FAMILY TRANSCRIPTIONAL REGULATOR"/>
    <property type="match status" value="1"/>
</dbReference>
<dbReference type="PROSITE" id="PS01124">
    <property type="entry name" value="HTH_ARAC_FAMILY_2"/>
    <property type="match status" value="1"/>
</dbReference>
<dbReference type="Proteomes" id="UP001165667">
    <property type="component" value="Unassembled WGS sequence"/>
</dbReference>
<dbReference type="SUPFAM" id="SSF46689">
    <property type="entry name" value="Homeodomain-like"/>
    <property type="match status" value="2"/>
</dbReference>
<evidence type="ECO:0000256" key="1">
    <source>
        <dbReference type="ARBA" id="ARBA00023015"/>
    </source>
</evidence>
<dbReference type="Pfam" id="PF01965">
    <property type="entry name" value="DJ-1_PfpI"/>
    <property type="match status" value="1"/>
</dbReference>
<feature type="region of interest" description="Disordered" evidence="3">
    <location>
        <begin position="318"/>
        <end position="343"/>
    </location>
</feature>
<dbReference type="Gene3D" id="3.40.50.880">
    <property type="match status" value="1"/>
</dbReference>
<gene>
    <name evidence="5" type="ORF">M8523_07210</name>
</gene>
<organism evidence="5 6">
    <name type="scientific">Lichenifustis flavocetrariae</name>
    <dbReference type="NCBI Taxonomy" id="2949735"/>
    <lineage>
        <taxon>Bacteria</taxon>
        <taxon>Pseudomonadati</taxon>
        <taxon>Pseudomonadota</taxon>
        <taxon>Alphaproteobacteria</taxon>
        <taxon>Hyphomicrobiales</taxon>
        <taxon>Lichenihabitantaceae</taxon>
        <taxon>Lichenifustis</taxon>
    </lineage>
</organism>
<comment type="caution">
    <text evidence="5">The sequence shown here is derived from an EMBL/GenBank/DDBJ whole genome shotgun (WGS) entry which is preliminary data.</text>
</comment>
<proteinExistence type="predicted"/>
<dbReference type="SUPFAM" id="SSF52317">
    <property type="entry name" value="Class I glutamine amidotransferase-like"/>
    <property type="match status" value="1"/>
</dbReference>
<reference evidence="5" key="1">
    <citation type="submission" date="2022-05" db="EMBL/GenBank/DDBJ databases">
        <authorList>
            <person name="Pankratov T."/>
        </authorList>
    </citation>
    <scope>NUCLEOTIDE SEQUENCE</scope>
    <source>
        <strain evidence="5">BP6-180914</strain>
    </source>
</reference>
<feature type="compositionally biased region" description="Polar residues" evidence="3">
    <location>
        <begin position="323"/>
        <end position="333"/>
    </location>
</feature>
<name>A0AA41YSK6_9HYPH</name>
<evidence type="ECO:0000256" key="2">
    <source>
        <dbReference type="ARBA" id="ARBA00023163"/>
    </source>
</evidence>
<dbReference type="Pfam" id="PF12833">
    <property type="entry name" value="HTH_18"/>
    <property type="match status" value="1"/>
</dbReference>
<dbReference type="RefSeq" id="WP_282584163.1">
    <property type="nucleotide sequence ID" value="NZ_JAMOIM010000003.1"/>
</dbReference>
<dbReference type="GO" id="GO:0043565">
    <property type="term" value="F:sequence-specific DNA binding"/>
    <property type="evidence" value="ECO:0007669"/>
    <property type="project" value="InterPro"/>
</dbReference>
<accession>A0AA41YSK6</accession>
<dbReference type="AlphaFoldDB" id="A0AA41YSK6"/>
<dbReference type="Gene3D" id="1.10.10.60">
    <property type="entry name" value="Homeodomain-like"/>
    <property type="match status" value="1"/>
</dbReference>
<dbReference type="EMBL" id="JAMOIM010000003">
    <property type="protein sequence ID" value="MCW6507806.1"/>
    <property type="molecule type" value="Genomic_DNA"/>
</dbReference>
<dbReference type="InterPro" id="IPR018060">
    <property type="entry name" value="HTH_AraC"/>
</dbReference>
<keyword evidence="6" id="KW-1185">Reference proteome</keyword>
<dbReference type="InterPro" id="IPR029062">
    <property type="entry name" value="Class_I_gatase-like"/>
</dbReference>
<dbReference type="PANTHER" id="PTHR43130:SF3">
    <property type="entry name" value="HTH-TYPE TRANSCRIPTIONAL REGULATOR RV1931C"/>
    <property type="match status" value="1"/>
</dbReference>
<dbReference type="InterPro" id="IPR009057">
    <property type="entry name" value="Homeodomain-like_sf"/>
</dbReference>
<feature type="domain" description="HTH araC/xylS-type" evidence="4">
    <location>
        <begin position="219"/>
        <end position="317"/>
    </location>
</feature>
<evidence type="ECO:0000256" key="3">
    <source>
        <dbReference type="SAM" id="MobiDB-lite"/>
    </source>
</evidence>
<keyword evidence="2" id="KW-0804">Transcription</keyword>
<dbReference type="InterPro" id="IPR052158">
    <property type="entry name" value="INH-QAR"/>
</dbReference>
<protein>
    <submittedName>
        <fullName evidence="5">GlxA family transcriptional regulator</fullName>
    </submittedName>
</protein>
<dbReference type="GO" id="GO:0003700">
    <property type="term" value="F:DNA-binding transcription factor activity"/>
    <property type="evidence" value="ECO:0007669"/>
    <property type="project" value="InterPro"/>
</dbReference>
<evidence type="ECO:0000313" key="5">
    <source>
        <dbReference type="EMBL" id="MCW6507806.1"/>
    </source>
</evidence>
<sequence length="343" mass="36811">MARKEVALLIHDGVQALDVAGPLDVFAEANGFLPDDQGYDLVLLASDRRLIRASNGMPLAAHLTFGDAARRFDTVLVAGGPALPEAAEDIDMSAWLQRWGVVAGLYGSICTGAFILGHAGILDGRTVTTHWQAAAQLAAMFPAARVEYDRIFARDGALITSAGVTAGIDLALELVAEDHGPAVALACAKRLLVVTQRQGGQSQFSPLLQRRTGDSTPLGKVQDHVMAHIGESFPVERLAEIAGTSTRSIARLFVKELGLTPHDFVENVRLDQARNFLEATDLALKTVAFDCGFAGPEQMRAVFQRRLGLSPQRYRESFRAASRPSSTCSVSSDDGQRHPSHTS</sequence>